<evidence type="ECO:0000313" key="1">
    <source>
        <dbReference type="EMBL" id="KAK9320225.1"/>
    </source>
</evidence>
<sequence length="127" mass="14313">MLTQTFIDNVYLNPYHDPNKFMKGFHQAMGFYNSATFGQTVAAVYFYNNDGAKGKNVAAVGWEGYAYHFTAENWFAGEKMVDTEGRELWIIAGSCKSPEYPWRYNVPAYGGSSVGYIGTEFPPDVPY</sequence>
<organism evidence="1 2">
    <name type="scientific">Lipomyces orientalis</name>
    <dbReference type="NCBI Taxonomy" id="1233043"/>
    <lineage>
        <taxon>Eukaryota</taxon>
        <taxon>Fungi</taxon>
        <taxon>Dikarya</taxon>
        <taxon>Ascomycota</taxon>
        <taxon>Saccharomycotina</taxon>
        <taxon>Lipomycetes</taxon>
        <taxon>Lipomycetales</taxon>
        <taxon>Lipomycetaceae</taxon>
        <taxon>Lipomyces</taxon>
    </lineage>
</organism>
<dbReference type="EMBL" id="MU970139">
    <property type="protein sequence ID" value="KAK9320225.1"/>
    <property type="molecule type" value="Genomic_DNA"/>
</dbReference>
<keyword evidence="2" id="KW-1185">Reference proteome</keyword>
<protein>
    <submittedName>
        <fullName evidence="1">Uncharacterized protein</fullName>
    </submittedName>
</protein>
<proteinExistence type="predicted"/>
<accession>A0ACC3TGB0</accession>
<gene>
    <name evidence="1" type="ORF">V1517DRAFT_330032</name>
</gene>
<name>A0ACC3TGB0_9ASCO</name>
<comment type="caution">
    <text evidence="1">The sequence shown here is derived from an EMBL/GenBank/DDBJ whole genome shotgun (WGS) entry which is preliminary data.</text>
</comment>
<reference evidence="2" key="1">
    <citation type="journal article" date="2024" name="Front. Bioeng. Biotechnol.">
        <title>Genome-scale model development and genomic sequencing of the oleaginous clade Lipomyces.</title>
        <authorList>
            <person name="Czajka J.J."/>
            <person name="Han Y."/>
            <person name="Kim J."/>
            <person name="Mondo S.J."/>
            <person name="Hofstad B.A."/>
            <person name="Robles A."/>
            <person name="Haridas S."/>
            <person name="Riley R."/>
            <person name="LaButti K."/>
            <person name="Pangilinan J."/>
            <person name="Andreopoulos W."/>
            <person name="Lipzen A."/>
            <person name="Yan J."/>
            <person name="Wang M."/>
            <person name="Ng V."/>
            <person name="Grigoriev I.V."/>
            <person name="Spatafora J.W."/>
            <person name="Magnuson J.K."/>
            <person name="Baker S.E."/>
            <person name="Pomraning K.R."/>
        </authorList>
    </citation>
    <scope>NUCLEOTIDE SEQUENCE [LARGE SCALE GENOMIC DNA]</scope>
    <source>
        <strain evidence="2">CBS 10300</strain>
    </source>
</reference>
<dbReference type="Proteomes" id="UP001489719">
    <property type="component" value="Unassembled WGS sequence"/>
</dbReference>
<evidence type="ECO:0000313" key="2">
    <source>
        <dbReference type="Proteomes" id="UP001489719"/>
    </source>
</evidence>